<dbReference type="GO" id="GO:0000160">
    <property type="term" value="P:phosphorelay signal transduction system"/>
    <property type="evidence" value="ECO:0007669"/>
    <property type="project" value="InterPro"/>
</dbReference>
<comment type="caution">
    <text evidence="4">The sequence shown here is derived from an EMBL/GenBank/DDBJ whole genome shotgun (WGS) entry which is preliminary data.</text>
</comment>
<evidence type="ECO:0000259" key="3">
    <source>
        <dbReference type="PROSITE" id="PS51832"/>
    </source>
</evidence>
<dbReference type="Gene3D" id="3.40.50.2300">
    <property type="match status" value="1"/>
</dbReference>
<dbReference type="CDD" id="cd00077">
    <property type="entry name" value="HDc"/>
    <property type="match status" value="1"/>
</dbReference>
<keyword evidence="1" id="KW-0597">Phosphoprotein</keyword>
<dbReference type="InterPro" id="IPR001789">
    <property type="entry name" value="Sig_transdc_resp-reg_receiver"/>
</dbReference>
<evidence type="ECO:0000313" key="5">
    <source>
        <dbReference type="Proteomes" id="UP000325302"/>
    </source>
</evidence>
<dbReference type="Pfam" id="PF13487">
    <property type="entry name" value="HD_5"/>
    <property type="match status" value="1"/>
</dbReference>
<dbReference type="Pfam" id="PF00072">
    <property type="entry name" value="Response_reg"/>
    <property type="match status" value="1"/>
</dbReference>
<evidence type="ECO:0000259" key="2">
    <source>
        <dbReference type="PROSITE" id="PS50110"/>
    </source>
</evidence>
<dbReference type="PANTHER" id="PTHR45228:SF5">
    <property type="entry name" value="CYCLIC DI-GMP PHOSPHODIESTERASE VC_1348-RELATED"/>
    <property type="match status" value="1"/>
</dbReference>
<keyword evidence="5" id="KW-1185">Reference proteome</keyword>
<dbReference type="CDD" id="cd19920">
    <property type="entry name" value="REC_PA4781-like"/>
    <property type="match status" value="1"/>
</dbReference>
<name>A0A5A9W5I9_9GAMM</name>
<dbReference type="InterPro" id="IPR037522">
    <property type="entry name" value="HD_GYP_dom"/>
</dbReference>
<feature type="domain" description="HD-GYP" evidence="3">
    <location>
        <begin position="160"/>
        <end position="380"/>
    </location>
</feature>
<dbReference type="InterPro" id="IPR011006">
    <property type="entry name" value="CheY-like_superfamily"/>
</dbReference>
<dbReference type="EMBL" id="SMRS01000002">
    <property type="protein sequence ID" value="KAA0875922.1"/>
    <property type="molecule type" value="Genomic_DNA"/>
</dbReference>
<evidence type="ECO:0000256" key="1">
    <source>
        <dbReference type="PROSITE-ProRule" id="PRU00169"/>
    </source>
</evidence>
<dbReference type="PANTHER" id="PTHR45228">
    <property type="entry name" value="CYCLIC DI-GMP PHOSPHODIESTERASE TM_0186-RELATED"/>
    <property type="match status" value="1"/>
</dbReference>
<dbReference type="AlphaFoldDB" id="A0A5A9W5I9"/>
<dbReference type="SUPFAM" id="SSF52172">
    <property type="entry name" value="CheY-like"/>
    <property type="match status" value="1"/>
</dbReference>
<dbReference type="Proteomes" id="UP000325302">
    <property type="component" value="Unassembled WGS sequence"/>
</dbReference>
<proteinExistence type="predicted"/>
<gene>
    <name evidence="4" type="ORF">E1H14_04330</name>
</gene>
<dbReference type="PROSITE" id="PS51832">
    <property type="entry name" value="HD_GYP"/>
    <property type="match status" value="1"/>
</dbReference>
<dbReference type="PROSITE" id="PS50110">
    <property type="entry name" value="RESPONSE_REGULATORY"/>
    <property type="match status" value="1"/>
</dbReference>
<feature type="domain" description="Response regulatory" evidence="2">
    <location>
        <begin position="17"/>
        <end position="133"/>
    </location>
</feature>
<dbReference type="Gene3D" id="1.10.3210.10">
    <property type="entry name" value="Hypothetical protein af1432"/>
    <property type="match status" value="1"/>
</dbReference>
<dbReference type="InterPro" id="IPR003607">
    <property type="entry name" value="HD/PDEase_dom"/>
</dbReference>
<dbReference type="SUPFAM" id="SSF109604">
    <property type="entry name" value="HD-domain/PDEase-like"/>
    <property type="match status" value="1"/>
</dbReference>
<feature type="modified residue" description="4-aspartylphosphate" evidence="1">
    <location>
        <position position="66"/>
    </location>
</feature>
<protein>
    <submittedName>
        <fullName evidence="4">Two-component system response regulator</fullName>
    </submittedName>
</protein>
<dbReference type="OrthoDB" id="9816273at2"/>
<dbReference type="RefSeq" id="WP_149390225.1">
    <property type="nucleotide sequence ID" value="NZ_SMRS01000002.1"/>
</dbReference>
<dbReference type="GO" id="GO:0008081">
    <property type="term" value="F:phosphoric diester hydrolase activity"/>
    <property type="evidence" value="ECO:0007669"/>
    <property type="project" value="UniProtKB-ARBA"/>
</dbReference>
<evidence type="ECO:0000313" key="4">
    <source>
        <dbReference type="EMBL" id="KAA0875922.1"/>
    </source>
</evidence>
<dbReference type="InterPro" id="IPR052020">
    <property type="entry name" value="Cyclic_di-GMP/3'3'-cGAMP_PDE"/>
</dbReference>
<reference evidence="4 5" key="1">
    <citation type="submission" date="2019-03" db="EMBL/GenBank/DDBJ databases">
        <title>Nitrincola sp. nov. isolated from an Indian soda lake.</title>
        <authorList>
            <person name="Joshi A."/>
            <person name="Thite S.V."/>
            <person name="Joseph N."/>
            <person name="Dhotre D."/>
            <person name="Moorthy M."/>
            <person name="Shouche Y.S."/>
        </authorList>
    </citation>
    <scope>NUCLEOTIDE SEQUENCE [LARGE SCALE GENOMIC DNA]</scope>
    <source>
        <strain evidence="4 5">MEB193</strain>
    </source>
</reference>
<organism evidence="4 5">
    <name type="scientific">Nitrincola tapanii</name>
    <dbReference type="NCBI Taxonomy" id="1708751"/>
    <lineage>
        <taxon>Bacteria</taxon>
        <taxon>Pseudomonadati</taxon>
        <taxon>Pseudomonadota</taxon>
        <taxon>Gammaproteobacteria</taxon>
        <taxon>Oceanospirillales</taxon>
        <taxon>Oceanospirillaceae</taxon>
        <taxon>Nitrincola</taxon>
    </lineage>
</organism>
<dbReference type="SMART" id="SM00471">
    <property type="entry name" value="HDc"/>
    <property type="match status" value="1"/>
</dbReference>
<accession>A0A5A9W5I9</accession>
<dbReference type="SMART" id="SM00448">
    <property type="entry name" value="REC"/>
    <property type="match status" value="1"/>
</dbReference>
<sequence length="398" mass="44368">MLETDRPLRTAEAERKTLLIVDDSVENLRLLSELLQPHYRVRAANSGQRALAIAISEPRPDLVLLDVVMPEMDGYQVIEQLKAQPATRDIPVIFVTAMSASLDEERGLALGAVDYISKPFSPAIVQARVKAQLELKTARDRLANQNLWLEHEVARRIAEIQRIRDLSVRALACLAEVRDKETGLHILRTQSYVEILARQLQHHPRFAPSLNEGQLEEIVRAAPLHDIGKIGIPDSILLKPGKLTDEEFVVMQTHSAIGGEAIETAIQQVVAAAGDEVLPKAFDFLKVASEIAYYHHEKWDGSGYPKGLKGDEIPVSARLMALADVFDALSCSRVYKAPYSIEETIQIILEGRGSHFDPDVVDAFTLCREQFIHVAKDLADHEAQSETHLIQPPFEPSR</sequence>